<gene>
    <name evidence="2" type="ORF">BRAN1462_LOCUS37529</name>
</gene>
<sequence length="237" mass="24755">MQQRQFTGAGGPEGGVQANASGRQGAGRLGGPMAQPQQMFVAPMQPCGAGTSVAPSPSQGDQPWLQWWCNQIPTQPQSVYQAPIRGDNRAGADPLEPLKPDPSPSPFSSDSESIQKQQMPVECSGNAAGVGAPPPEYLYAGFPLGQGAIYCGQGALLVQQDGMAQVVCQQGAATQQGLNRPVSHDLLSLCGGLNGITIKNTFLDIQTCQPTSGMRMVRTAAGRLDLLAEEGARLPQE</sequence>
<dbReference type="AlphaFoldDB" id="A0A7S2PHA7"/>
<reference evidence="2" key="1">
    <citation type="submission" date="2021-01" db="EMBL/GenBank/DDBJ databases">
        <authorList>
            <person name="Corre E."/>
            <person name="Pelletier E."/>
            <person name="Niang G."/>
            <person name="Scheremetjew M."/>
            <person name="Finn R."/>
            <person name="Kale V."/>
            <person name="Holt S."/>
            <person name="Cochrane G."/>
            <person name="Meng A."/>
            <person name="Brown T."/>
            <person name="Cohen L."/>
        </authorList>
    </citation>
    <scope>NUCLEOTIDE SEQUENCE</scope>
    <source>
        <strain evidence="2">RCC3387</strain>
    </source>
</reference>
<name>A0A7S2PHA7_9DINO</name>
<accession>A0A7S2PHA7</accession>
<protein>
    <submittedName>
        <fullName evidence="2">Uncharacterized protein</fullName>
    </submittedName>
</protein>
<evidence type="ECO:0000313" key="2">
    <source>
        <dbReference type="EMBL" id="CAD9599746.1"/>
    </source>
</evidence>
<proteinExistence type="predicted"/>
<dbReference type="EMBL" id="HBGW01058992">
    <property type="protein sequence ID" value="CAD9599746.1"/>
    <property type="molecule type" value="Transcribed_RNA"/>
</dbReference>
<organism evidence="2">
    <name type="scientific">Zooxanthella nutricula</name>
    <dbReference type="NCBI Taxonomy" id="1333877"/>
    <lineage>
        <taxon>Eukaryota</taxon>
        <taxon>Sar</taxon>
        <taxon>Alveolata</taxon>
        <taxon>Dinophyceae</taxon>
        <taxon>Peridiniales</taxon>
        <taxon>Peridiniales incertae sedis</taxon>
        <taxon>Zooxanthella</taxon>
    </lineage>
</organism>
<feature type="region of interest" description="Disordered" evidence="1">
    <location>
        <begin position="84"/>
        <end position="118"/>
    </location>
</feature>
<feature type="region of interest" description="Disordered" evidence="1">
    <location>
        <begin position="1"/>
        <end position="64"/>
    </location>
</feature>
<evidence type="ECO:0000256" key="1">
    <source>
        <dbReference type="SAM" id="MobiDB-lite"/>
    </source>
</evidence>